<evidence type="ECO:0000256" key="7">
    <source>
        <dbReference type="ARBA" id="ARBA00022723"/>
    </source>
</evidence>
<evidence type="ECO:0000256" key="1">
    <source>
        <dbReference type="ARBA" id="ARBA00003983"/>
    </source>
</evidence>
<evidence type="ECO:0000256" key="10">
    <source>
        <dbReference type="ARBA" id="ARBA00022833"/>
    </source>
</evidence>
<organism evidence="15 16">
    <name type="scientific">Molorchus minor</name>
    <dbReference type="NCBI Taxonomy" id="1323400"/>
    <lineage>
        <taxon>Eukaryota</taxon>
        <taxon>Metazoa</taxon>
        <taxon>Ecdysozoa</taxon>
        <taxon>Arthropoda</taxon>
        <taxon>Hexapoda</taxon>
        <taxon>Insecta</taxon>
        <taxon>Pterygota</taxon>
        <taxon>Neoptera</taxon>
        <taxon>Endopterygota</taxon>
        <taxon>Coleoptera</taxon>
        <taxon>Polyphaga</taxon>
        <taxon>Cucujiformia</taxon>
        <taxon>Chrysomeloidea</taxon>
        <taxon>Cerambycidae</taxon>
        <taxon>Lamiinae</taxon>
        <taxon>Monochamini</taxon>
        <taxon>Molorchus</taxon>
    </lineage>
</organism>
<keyword evidence="12" id="KW-0539">Nucleus</keyword>
<dbReference type="SUPFAM" id="SSF57667">
    <property type="entry name" value="beta-beta-alpha zinc fingers"/>
    <property type="match status" value="1"/>
</dbReference>
<proteinExistence type="inferred from homology"/>
<evidence type="ECO:0000256" key="8">
    <source>
        <dbReference type="ARBA" id="ARBA00022737"/>
    </source>
</evidence>
<keyword evidence="5" id="KW-0217">Developmental protein</keyword>
<feature type="domain" description="C2H2-type" evidence="14">
    <location>
        <begin position="256"/>
        <end position="283"/>
    </location>
</feature>
<keyword evidence="8" id="KW-0677">Repeat</keyword>
<accession>A0ABQ9J628</accession>
<dbReference type="SMART" id="SM00355">
    <property type="entry name" value="ZnF_C2H2"/>
    <property type="match status" value="5"/>
</dbReference>
<comment type="caution">
    <text evidence="15">The sequence shown here is derived from an EMBL/GenBank/DDBJ whole genome shotgun (WGS) entry which is preliminary data.</text>
</comment>
<gene>
    <name evidence="15" type="ORF">NQ317_019190</name>
</gene>
<keyword evidence="9 13" id="KW-0863">Zinc-finger</keyword>
<comment type="subcellular location">
    <subcellularLocation>
        <location evidence="2">Nucleus</location>
    </subcellularLocation>
</comment>
<evidence type="ECO:0000256" key="12">
    <source>
        <dbReference type="ARBA" id="ARBA00023242"/>
    </source>
</evidence>
<evidence type="ECO:0000256" key="6">
    <source>
        <dbReference type="ARBA" id="ARBA00022492"/>
    </source>
</evidence>
<evidence type="ECO:0000256" key="5">
    <source>
        <dbReference type="ARBA" id="ARBA00022473"/>
    </source>
</evidence>
<keyword evidence="10" id="KW-0862">Zinc</keyword>
<evidence type="ECO:0000259" key="14">
    <source>
        <dbReference type="PROSITE" id="PS50157"/>
    </source>
</evidence>
<evidence type="ECO:0000313" key="16">
    <source>
        <dbReference type="Proteomes" id="UP001162164"/>
    </source>
</evidence>
<name>A0ABQ9J628_9CUCU</name>
<dbReference type="PANTHER" id="PTHR24392">
    <property type="entry name" value="ZINC FINGER PROTEIN"/>
    <property type="match status" value="1"/>
</dbReference>
<keyword evidence="11" id="KW-0238">DNA-binding</keyword>
<comment type="function">
    <text evidence="1">Gap class segmentation protein that controls development of head structures.</text>
</comment>
<evidence type="ECO:0000256" key="11">
    <source>
        <dbReference type="ARBA" id="ARBA00023125"/>
    </source>
</evidence>
<dbReference type="InterPro" id="IPR036236">
    <property type="entry name" value="Znf_C2H2_sf"/>
</dbReference>
<keyword evidence="16" id="KW-1185">Reference proteome</keyword>
<evidence type="ECO:0000256" key="2">
    <source>
        <dbReference type="ARBA" id="ARBA00004123"/>
    </source>
</evidence>
<dbReference type="Proteomes" id="UP001162164">
    <property type="component" value="Unassembled WGS sequence"/>
</dbReference>
<dbReference type="PANTHER" id="PTHR24392:SF49">
    <property type="entry name" value="PROTEIN HUNCHBACK"/>
    <property type="match status" value="1"/>
</dbReference>
<comment type="similarity">
    <text evidence="3">Belongs to the hunchback C2H2-type zinc-finger protein family.</text>
</comment>
<dbReference type="EMBL" id="JAPWTJ010001199">
    <property type="protein sequence ID" value="KAJ8973319.1"/>
    <property type="molecule type" value="Genomic_DNA"/>
</dbReference>
<evidence type="ECO:0000256" key="3">
    <source>
        <dbReference type="ARBA" id="ARBA00007746"/>
    </source>
</evidence>
<evidence type="ECO:0000256" key="9">
    <source>
        <dbReference type="ARBA" id="ARBA00022771"/>
    </source>
</evidence>
<sequence length="357" mass="41973">MSVIFRRSDSNLNIFNNHKRPGVCSDQMSLGDSPILIKKECEKRSQNNRTRKYESPDPMVFDSKVCTVCVKLLPRYLNFVRTCEETEKDILKYCEQHGTNSRGLVTLKSVTRYSGHGDNLNQHTQREDVFFGTGAKCVDVNNEVDIKLESIEYVPAAATPILYKCETCEYRTKYKDYLKDHQLLHRNIPDKDMYKCKWCSYKTKLKKIPQTTHYCSQKYREVEVFACETCEFRTKYRGNLTSHLLVHKNNSEVDTYQCNTCEYTTKYRRSLESHFLIHKNSSDVQLYICAMCDFKTKFKRSLKCHVLTHKDKSEVDLYACKTCKFKTKHRRSLARHLVAHKTIHRCETCKFKSEVQS</sequence>
<dbReference type="Gene3D" id="3.30.160.60">
    <property type="entry name" value="Classic Zinc Finger"/>
    <property type="match status" value="3"/>
</dbReference>
<reference evidence="15" key="1">
    <citation type="journal article" date="2023" name="Insect Mol. Biol.">
        <title>Genome sequencing provides insights into the evolution of gene families encoding plant cell wall-degrading enzymes in longhorned beetles.</title>
        <authorList>
            <person name="Shin N.R."/>
            <person name="Okamura Y."/>
            <person name="Kirsch R."/>
            <person name="Pauchet Y."/>
        </authorList>
    </citation>
    <scope>NUCLEOTIDE SEQUENCE</scope>
    <source>
        <strain evidence="15">MMC_N1</strain>
    </source>
</reference>
<dbReference type="InterPro" id="IPR013087">
    <property type="entry name" value="Znf_C2H2_type"/>
</dbReference>
<protein>
    <recommendedName>
        <fullName evidence="4">Protein hunchback</fullName>
    </recommendedName>
</protein>
<evidence type="ECO:0000256" key="13">
    <source>
        <dbReference type="PROSITE-ProRule" id="PRU00042"/>
    </source>
</evidence>
<evidence type="ECO:0000313" key="15">
    <source>
        <dbReference type="EMBL" id="KAJ8973319.1"/>
    </source>
</evidence>
<keyword evidence="7" id="KW-0479">Metal-binding</keyword>
<keyword evidence="6" id="KW-0302">Gap protein</keyword>
<dbReference type="PROSITE" id="PS50157">
    <property type="entry name" value="ZINC_FINGER_C2H2_2"/>
    <property type="match status" value="2"/>
</dbReference>
<evidence type="ECO:0000256" key="4">
    <source>
        <dbReference type="ARBA" id="ARBA00013638"/>
    </source>
</evidence>
<feature type="domain" description="C2H2-type" evidence="14">
    <location>
        <begin position="225"/>
        <end position="252"/>
    </location>
</feature>